<dbReference type="GO" id="GO:0005576">
    <property type="term" value="C:extracellular region"/>
    <property type="evidence" value="ECO:0007669"/>
    <property type="project" value="InterPro"/>
</dbReference>
<keyword evidence="3" id="KW-0106">Calcium</keyword>
<evidence type="ECO:0000256" key="6">
    <source>
        <dbReference type="SAM" id="SignalP"/>
    </source>
</evidence>
<dbReference type="Pfam" id="PF00884">
    <property type="entry name" value="Sulfatase"/>
    <property type="match status" value="1"/>
</dbReference>
<keyword evidence="5" id="KW-0325">Glycoprotein</keyword>
<keyword evidence="6" id="KW-0732">Signal</keyword>
<dbReference type="GO" id="GO:0046872">
    <property type="term" value="F:metal ion binding"/>
    <property type="evidence" value="ECO:0007669"/>
    <property type="project" value="UniProtKB-KW"/>
</dbReference>
<organism evidence="8">
    <name type="scientific">Lotharella globosa</name>
    <dbReference type="NCBI Taxonomy" id="91324"/>
    <lineage>
        <taxon>Eukaryota</taxon>
        <taxon>Sar</taxon>
        <taxon>Rhizaria</taxon>
        <taxon>Cercozoa</taxon>
        <taxon>Chlorarachniophyceae</taxon>
        <taxon>Lotharella</taxon>
    </lineage>
</organism>
<keyword evidence="4" id="KW-1015">Disulfide bond</keyword>
<feature type="chain" id="PRO_5031025982" description="Apple domain-containing protein" evidence="6">
    <location>
        <begin position="18"/>
        <end position="459"/>
    </location>
</feature>
<dbReference type="SUPFAM" id="SSF53649">
    <property type="entry name" value="Alkaline phosphatase-like"/>
    <property type="match status" value="1"/>
</dbReference>
<dbReference type="Gene3D" id="3.40.720.10">
    <property type="entry name" value="Alkaline Phosphatase, subunit A"/>
    <property type="match status" value="1"/>
</dbReference>
<feature type="domain" description="Apple" evidence="7">
    <location>
        <begin position="373"/>
        <end position="446"/>
    </location>
</feature>
<sequence>MLFYVVCWCLLLLLGEGTDPAPLFLYLAMQNVHNPYEPPPDTIVNVNKTFPEIVDMERRIYAGMVKALDLAVGDVVSVFKEEGLWEDTVLIFSTDNGGIGAGNNYPLRGIKETLWEGGIRGVGFVRGTDSDIAPLPKGQTSDILMHVTDWYPTILGLAGANASDKQLPLDGFDQWEALQRNSRDGPRKVIYHNVVPTGLEIVNRGNATHPEYTSNTCMKRVDPRVNSCHAYGATGAAIRVGDIKLLVTHNGSAPWGDSVPQYPQFTPGGKYPNGSHVFQPVTHDTTPSPFQGVYYLFNMSTDPTESVNLAKTRPDLLNKMIKILKEYEDADDTIIGLSYYYGFPDPKSADNPGGCEGPFIGSHYCAYGNEFACIIKGEILKGTDTITTTHTDSAAQCQGRCDDTDGCGWWSYQESSANRCSLFSSTGSPAECEASDDCAWGKREGCAVSLSSVDDLAVR</sequence>
<name>A0A7S4DPX2_9EUKA</name>
<evidence type="ECO:0000313" key="8">
    <source>
        <dbReference type="EMBL" id="CAE0662727.1"/>
    </source>
</evidence>
<feature type="signal peptide" evidence="6">
    <location>
        <begin position="1"/>
        <end position="17"/>
    </location>
</feature>
<keyword evidence="1" id="KW-0479">Metal-binding</keyword>
<dbReference type="InterPro" id="IPR017850">
    <property type="entry name" value="Alkaline_phosphatase_core_sf"/>
</dbReference>
<proteinExistence type="predicted"/>
<accession>A0A7S4DPX2</accession>
<dbReference type="PANTHER" id="PTHR10342">
    <property type="entry name" value="ARYLSULFATASE"/>
    <property type="match status" value="1"/>
</dbReference>
<dbReference type="SMART" id="SM00223">
    <property type="entry name" value="APPLE"/>
    <property type="match status" value="1"/>
</dbReference>
<keyword evidence="2" id="KW-0677">Repeat</keyword>
<dbReference type="PANTHER" id="PTHR10342:SF274">
    <property type="entry name" value="ARYLSULFATASE B"/>
    <property type="match status" value="1"/>
</dbReference>
<dbReference type="Gene3D" id="3.30.1120.10">
    <property type="match status" value="1"/>
</dbReference>
<dbReference type="GO" id="GO:0008484">
    <property type="term" value="F:sulfuric ester hydrolase activity"/>
    <property type="evidence" value="ECO:0007669"/>
    <property type="project" value="InterPro"/>
</dbReference>
<evidence type="ECO:0000256" key="3">
    <source>
        <dbReference type="ARBA" id="ARBA00022837"/>
    </source>
</evidence>
<dbReference type="Gene3D" id="3.50.4.10">
    <property type="entry name" value="Hepatocyte Growth Factor"/>
    <property type="match status" value="1"/>
</dbReference>
<dbReference type="AlphaFoldDB" id="A0A7S4DPX2"/>
<dbReference type="EMBL" id="HBIV01019795">
    <property type="protein sequence ID" value="CAE0662727.1"/>
    <property type="molecule type" value="Transcribed_RNA"/>
</dbReference>
<protein>
    <recommendedName>
        <fullName evidence="7">Apple domain-containing protein</fullName>
    </recommendedName>
</protein>
<dbReference type="Pfam" id="PF00024">
    <property type="entry name" value="PAN_1"/>
    <property type="match status" value="1"/>
</dbReference>
<dbReference type="InterPro" id="IPR003609">
    <property type="entry name" value="Pan_app"/>
</dbReference>
<dbReference type="GO" id="GO:0006508">
    <property type="term" value="P:proteolysis"/>
    <property type="evidence" value="ECO:0007669"/>
    <property type="project" value="InterPro"/>
</dbReference>
<evidence type="ECO:0000256" key="5">
    <source>
        <dbReference type="ARBA" id="ARBA00023180"/>
    </source>
</evidence>
<dbReference type="InterPro" id="IPR000917">
    <property type="entry name" value="Sulfatase_N"/>
</dbReference>
<evidence type="ECO:0000259" key="7">
    <source>
        <dbReference type="PROSITE" id="PS50948"/>
    </source>
</evidence>
<gene>
    <name evidence="8" type="ORF">LGLO00237_LOCUS14328</name>
</gene>
<evidence type="ECO:0000256" key="1">
    <source>
        <dbReference type="ARBA" id="ARBA00022723"/>
    </source>
</evidence>
<dbReference type="InterPro" id="IPR000177">
    <property type="entry name" value="Apple"/>
</dbReference>
<dbReference type="PROSITE" id="PS50948">
    <property type="entry name" value="PAN"/>
    <property type="match status" value="1"/>
</dbReference>
<evidence type="ECO:0000256" key="2">
    <source>
        <dbReference type="ARBA" id="ARBA00022737"/>
    </source>
</evidence>
<dbReference type="InterPro" id="IPR047115">
    <property type="entry name" value="ARSB"/>
</dbReference>
<evidence type="ECO:0000256" key="4">
    <source>
        <dbReference type="ARBA" id="ARBA00023157"/>
    </source>
</evidence>
<reference evidence="8" key="1">
    <citation type="submission" date="2021-01" db="EMBL/GenBank/DDBJ databases">
        <authorList>
            <person name="Corre E."/>
            <person name="Pelletier E."/>
            <person name="Niang G."/>
            <person name="Scheremetjew M."/>
            <person name="Finn R."/>
            <person name="Kale V."/>
            <person name="Holt S."/>
            <person name="Cochrane G."/>
            <person name="Meng A."/>
            <person name="Brown T."/>
            <person name="Cohen L."/>
        </authorList>
    </citation>
    <scope>NUCLEOTIDE SEQUENCE</scope>
    <source>
        <strain evidence="8">CCCM811</strain>
    </source>
</reference>